<evidence type="ECO:0000256" key="1">
    <source>
        <dbReference type="SAM" id="MobiDB-lite"/>
    </source>
</evidence>
<dbReference type="AlphaFoldDB" id="A0A4R8WZ55"/>
<reference evidence="4 5" key="1">
    <citation type="submission" date="2019-03" db="EMBL/GenBank/DDBJ databases">
        <title>Genomics of glacier-inhabiting Cryobacterium strains.</title>
        <authorList>
            <person name="Liu Q."/>
            <person name="Xin Y.-H."/>
        </authorList>
    </citation>
    <scope>NUCLEOTIDE SEQUENCE [LARGE SCALE GENOMIC DNA]</scope>
    <source>
        <strain evidence="4 5">MDT1-3</strain>
    </source>
</reference>
<keyword evidence="2" id="KW-0472">Membrane</keyword>
<dbReference type="Pfam" id="PF01882">
    <property type="entry name" value="DUF58"/>
    <property type="match status" value="1"/>
</dbReference>
<feature type="compositionally biased region" description="Gly residues" evidence="1">
    <location>
        <begin position="466"/>
        <end position="475"/>
    </location>
</feature>
<feature type="domain" description="DUF58" evidence="3">
    <location>
        <begin position="229"/>
        <end position="267"/>
    </location>
</feature>
<feature type="transmembrane region" description="Helical" evidence="2">
    <location>
        <begin position="54"/>
        <end position="74"/>
    </location>
</feature>
<accession>A0A4R8WZ55</accession>
<dbReference type="InterPro" id="IPR002881">
    <property type="entry name" value="DUF58"/>
</dbReference>
<name>A0A4R8WZ55_9MICO</name>
<dbReference type="OrthoDB" id="9812729at2"/>
<organism evidence="4 5">
    <name type="scientific">Cryobacterium algoritolerans</name>
    <dbReference type="NCBI Taxonomy" id="1259184"/>
    <lineage>
        <taxon>Bacteria</taxon>
        <taxon>Bacillati</taxon>
        <taxon>Actinomycetota</taxon>
        <taxon>Actinomycetes</taxon>
        <taxon>Micrococcales</taxon>
        <taxon>Microbacteriaceae</taxon>
        <taxon>Cryobacterium</taxon>
    </lineage>
</organism>
<keyword evidence="2" id="KW-0812">Transmembrane</keyword>
<evidence type="ECO:0000259" key="3">
    <source>
        <dbReference type="Pfam" id="PF01882"/>
    </source>
</evidence>
<protein>
    <submittedName>
        <fullName evidence="4">DUF58 domain-containing protein</fullName>
    </submittedName>
</protein>
<feature type="region of interest" description="Disordered" evidence="1">
    <location>
        <begin position="463"/>
        <end position="487"/>
    </location>
</feature>
<gene>
    <name evidence="4" type="ORF">E3O19_03980</name>
</gene>
<feature type="transmembrane region" description="Helical" evidence="2">
    <location>
        <begin position="28"/>
        <end position="48"/>
    </location>
</feature>
<dbReference type="PANTHER" id="PTHR34351:SF1">
    <property type="entry name" value="SLR1927 PROTEIN"/>
    <property type="match status" value="1"/>
</dbReference>
<feature type="compositionally biased region" description="Low complexity" evidence="1">
    <location>
        <begin position="476"/>
        <end position="487"/>
    </location>
</feature>
<sequence>MPRRCRSAPRGAPRPMSASRRPVWFPRLTLRGGVFLGVGGLFLAQYLFTGRRDILFVACLLLLVPVTAAAYVAIRPVTVKVSRAFRPAVVEAGREAIVCLTVRNLSARPLYGLRWRDTGAPGLATRGALVLPGLDRFEGGRDDGADAVRLEYTLMPRHRGIYSSGPLRLERCDPFGLASSEWVVGEPLDLVVTPTAVPLPGVGLTGAGGDGDARERLWRLNRNSDELIAREYRPGDPLRRVNWPATARHGEIMVRQEEHRSNPRARIVLDTALRGRPVPPPGQGPDRRFRHDQTFEVAVELVASVGVHLLDADFRLDLVELGPGQLAPHAGTGRGGLRGDAAVGFQAIGGVRALLEGLAGVVPLEPVPGAGASPQTAVPGGNAPQVPLPTFAVLVDIDEQDAAELASLGAAARPAVAFILDTMRPARVDTLREAGWRCIPVRSTWDIPVAWLEATGPRSAAVSPGGAVGAGGAAGRGTATVRGEGRP</sequence>
<dbReference type="EMBL" id="SOFP01000016">
    <property type="protein sequence ID" value="TFC18961.1"/>
    <property type="molecule type" value="Genomic_DNA"/>
</dbReference>
<evidence type="ECO:0000313" key="4">
    <source>
        <dbReference type="EMBL" id="TFC18961.1"/>
    </source>
</evidence>
<comment type="caution">
    <text evidence="4">The sequence shown here is derived from an EMBL/GenBank/DDBJ whole genome shotgun (WGS) entry which is preliminary data.</text>
</comment>
<evidence type="ECO:0000313" key="5">
    <source>
        <dbReference type="Proteomes" id="UP000298412"/>
    </source>
</evidence>
<dbReference type="PANTHER" id="PTHR34351">
    <property type="entry name" value="SLR1927 PROTEIN-RELATED"/>
    <property type="match status" value="1"/>
</dbReference>
<evidence type="ECO:0000256" key="2">
    <source>
        <dbReference type="SAM" id="Phobius"/>
    </source>
</evidence>
<dbReference type="Proteomes" id="UP000298412">
    <property type="component" value="Unassembled WGS sequence"/>
</dbReference>
<keyword evidence="5" id="KW-1185">Reference proteome</keyword>
<proteinExistence type="predicted"/>
<keyword evidence="2" id="KW-1133">Transmembrane helix</keyword>